<dbReference type="EC" id="2.4.1.109" evidence="4"/>
<dbReference type="PROSITE" id="PS50919">
    <property type="entry name" value="MIR"/>
    <property type="match status" value="2"/>
</dbReference>
<dbReference type="InterPro" id="IPR006909">
    <property type="entry name" value="Rad21/Rec8_C_eu"/>
</dbReference>
<feature type="transmembrane region" description="Helical" evidence="15">
    <location>
        <begin position="267"/>
        <end position="286"/>
    </location>
</feature>
<feature type="region of interest" description="Disordered" evidence="14">
    <location>
        <begin position="1"/>
        <end position="21"/>
    </location>
</feature>
<dbReference type="Pfam" id="PF02366">
    <property type="entry name" value="PMT"/>
    <property type="match status" value="1"/>
</dbReference>
<comment type="caution">
    <text evidence="17">The sequence shown here is derived from an EMBL/GenBank/DDBJ whole genome shotgun (WGS) entry which is preliminary data.</text>
</comment>
<comment type="pathway">
    <text evidence="2">Protein modification; protein glycosylation.</text>
</comment>
<comment type="subcellular location">
    <subcellularLocation>
        <location evidence="1">Endoplasmic reticulum membrane</location>
        <topology evidence="1">Multi-pass membrane protein</topology>
    </subcellularLocation>
</comment>
<dbReference type="Gene3D" id="2.80.10.50">
    <property type="match status" value="1"/>
</dbReference>
<evidence type="ECO:0000313" key="17">
    <source>
        <dbReference type="EMBL" id="KAH3677676.1"/>
    </source>
</evidence>
<evidence type="ECO:0000256" key="9">
    <source>
        <dbReference type="ARBA" id="ARBA00022824"/>
    </source>
</evidence>
<dbReference type="AlphaFoldDB" id="A0A9P8TGN3"/>
<keyword evidence="11 15" id="KW-0472">Membrane</keyword>
<feature type="transmembrane region" description="Helical" evidence="15">
    <location>
        <begin position="181"/>
        <end position="202"/>
    </location>
</feature>
<evidence type="ECO:0000256" key="8">
    <source>
        <dbReference type="ARBA" id="ARBA00022737"/>
    </source>
</evidence>
<feature type="transmembrane region" description="Helical" evidence="15">
    <location>
        <begin position="630"/>
        <end position="654"/>
    </location>
</feature>
<feature type="domain" description="MIR" evidence="16">
    <location>
        <begin position="381"/>
        <end position="437"/>
    </location>
</feature>
<protein>
    <recommendedName>
        <fullName evidence="4">dolichyl-phosphate-mannose--protein mannosyltransferase</fullName>
        <ecNumber evidence="4">2.4.1.109</ecNumber>
    </recommendedName>
</protein>
<dbReference type="PANTHER" id="PTHR10050">
    <property type="entry name" value="DOLICHYL-PHOSPHATE-MANNOSE--PROTEIN MANNOSYLTRANSFERASE"/>
    <property type="match status" value="1"/>
</dbReference>
<dbReference type="EMBL" id="JAEUBD010000095">
    <property type="protein sequence ID" value="KAH3677676.1"/>
    <property type="molecule type" value="Genomic_DNA"/>
</dbReference>
<organism evidence="17 18">
    <name type="scientific">Ogataea polymorpha</name>
    <dbReference type="NCBI Taxonomy" id="460523"/>
    <lineage>
        <taxon>Eukaryota</taxon>
        <taxon>Fungi</taxon>
        <taxon>Dikarya</taxon>
        <taxon>Ascomycota</taxon>
        <taxon>Saccharomycotina</taxon>
        <taxon>Pichiomycetes</taxon>
        <taxon>Pichiales</taxon>
        <taxon>Pichiaceae</taxon>
        <taxon>Ogataea</taxon>
    </lineage>
</organism>
<feature type="transmembrane region" description="Helical" evidence="15">
    <location>
        <begin position="132"/>
        <end position="149"/>
    </location>
</feature>
<keyword evidence="7 15" id="KW-0812">Transmembrane</keyword>
<reference evidence="17" key="2">
    <citation type="submission" date="2021-01" db="EMBL/GenBank/DDBJ databases">
        <authorList>
            <person name="Schikora-Tamarit M.A."/>
        </authorList>
    </citation>
    <scope>NUCLEOTIDE SEQUENCE</scope>
    <source>
        <strain evidence="17">NCAIM Y.01608</strain>
    </source>
</reference>
<dbReference type="SMART" id="SM00472">
    <property type="entry name" value="MIR"/>
    <property type="match status" value="3"/>
</dbReference>
<keyword evidence="5" id="KW-0328">Glycosyltransferase</keyword>
<dbReference type="Proteomes" id="UP000788993">
    <property type="component" value="Unassembled WGS sequence"/>
</dbReference>
<dbReference type="GO" id="GO:0005789">
    <property type="term" value="C:endoplasmic reticulum membrane"/>
    <property type="evidence" value="ECO:0007669"/>
    <property type="project" value="UniProtKB-SubCell"/>
</dbReference>
<feature type="transmembrane region" description="Helical" evidence="15">
    <location>
        <begin position="33"/>
        <end position="56"/>
    </location>
</feature>
<dbReference type="InterPro" id="IPR036300">
    <property type="entry name" value="MIR_dom_sf"/>
</dbReference>
<evidence type="ECO:0000256" key="2">
    <source>
        <dbReference type="ARBA" id="ARBA00004922"/>
    </source>
</evidence>
<dbReference type="Pfam" id="PF02815">
    <property type="entry name" value="MIR"/>
    <property type="match status" value="1"/>
</dbReference>
<evidence type="ECO:0000313" key="18">
    <source>
        <dbReference type="Proteomes" id="UP000788993"/>
    </source>
</evidence>
<dbReference type="Pfam" id="PF04824">
    <property type="entry name" value="Rad21_Rec8"/>
    <property type="match status" value="1"/>
</dbReference>
<evidence type="ECO:0000256" key="11">
    <source>
        <dbReference type="ARBA" id="ARBA00023136"/>
    </source>
</evidence>
<dbReference type="Pfam" id="PF16192">
    <property type="entry name" value="PMT_4TMC"/>
    <property type="match status" value="1"/>
</dbReference>
<dbReference type="InterPro" id="IPR027005">
    <property type="entry name" value="PMT-like"/>
</dbReference>
<evidence type="ECO:0000256" key="5">
    <source>
        <dbReference type="ARBA" id="ARBA00022676"/>
    </source>
</evidence>
<evidence type="ECO:0000256" key="15">
    <source>
        <dbReference type="SAM" id="Phobius"/>
    </source>
</evidence>
<evidence type="ECO:0000256" key="12">
    <source>
        <dbReference type="ARBA" id="ARBA00045085"/>
    </source>
</evidence>
<dbReference type="Gene3D" id="1.10.10.580">
    <property type="entry name" value="Structural maintenance of chromosome 1. Chain E"/>
    <property type="match status" value="1"/>
</dbReference>
<keyword evidence="9" id="KW-0256">Endoplasmic reticulum</keyword>
<accession>A0A9P8TGN3</accession>
<dbReference type="InterPro" id="IPR016093">
    <property type="entry name" value="MIR_motif"/>
</dbReference>
<comment type="catalytic activity">
    <reaction evidence="13">
        <text>a di-trans,poly-cis-dolichyl beta-D-mannosyl phosphate + L-seryl-[protein] = 3-O-(alpha-D-mannosyl)-L-seryl-[protein] + a di-trans,poly-cis-dolichyl phosphate + H(+)</text>
        <dbReference type="Rhea" id="RHEA:17377"/>
        <dbReference type="Rhea" id="RHEA-COMP:9863"/>
        <dbReference type="Rhea" id="RHEA-COMP:13546"/>
        <dbReference type="Rhea" id="RHEA-COMP:19498"/>
        <dbReference type="Rhea" id="RHEA-COMP:19501"/>
        <dbReference type="ChEBI" id="CHEBI:15378"/>
        <dbReference type="ChEBI" id="CHEBI:29999"/>
        <dbReference type="ChEBI" id="CHEBI:57683"/>
        <dbReference type="ChEBI" id="CHEBI:58211"/>
        <dbReference type="ChEBI" id="CHEBI:137321"/>
        <dbReference type="EC" id="2.4.1.109"/>
    </reaction>
</comment>
<dbReference type="InterPro" id="IPR003342">
    <property type="entry name" value="ArnT-like_N"/>
</dbReference>
<proteinExistence type="inferred from homology"/>
<feature type="domain" description="MIR" evidence="16">
    <location>
        <begin position="457"/>
        <end position="516"/>
    </location>
</feature>
<feature type="transmembrane region" description="Helical" evidence="15">
    <location>
        <begin position="156"/>
        <end position="175"/>
    </location>
</feature>
<feature type="transmembrane region" description="Helical" evidence="15">
    <location>
        <begin position="666"/>
        <end position="687"/>
    </location>
</feature>
<keyword evidence="6" id="KW-0808">Transferase</keyword>
<dbReference type="InterPro" id="IPR032421">
    <property type="entry name" value="PMT_4TMC"/>
</dbReference>
<evidence type="ECO:0000256" key="13">
    <source>
        <dbReference type="ARBA" id="ARBA00045102"/>
    </source>
</evidence>
<feature type="transmembrane region" description="Helical" evidence="15">
    <location>
        <begin position="214"/>
        <end position="247"/>
    </location>
</feature>
<dbReference type="GO" id="GO:0004169">
    <property type="term" value="F:dolichyl-phosphate-mannose-protein mannosyltransferase activity"/>
    <property type="evidence" value="ECO:0007669"/>
    <property type="project" value="UniProtKB-EC"/>
</dbReference>
<evidence type="ECO:0000256" key="1">
    <source>
        <dbReference type="ARBA" id="ARBA00004477"/>
    </source>
</evidence>
<sequence>MLGQRKKLPEETVSSKPLEELEKSKHIAQNTSVWTFWAALESVVGPTLLTMLGAYLRLYGLEKNPNVVWDEAHFGKFGSQYLKHEYYHDVHPPLGKMLCGLSEYLAGFNGTIENFNFESGSRYPVAFDYARVRWYGSWFGSLVVPVCYFTCKEMGYSLLTTYLISLMCCLELSYISLSKFILLDSSLLFFTATTLYCLAKLHNLRNREFSAQWVGWLCITGVSIGCVCSVKWVGLFVTALVGLYTVLELWLKFWSPKFKLHRYAKSWIYRIVGLIMLPFLVYLIFFKIHFALLYKPGSGTGSLSSLYQASMQDTDVGNYPRNLVIDSKITIRSQGKSPNLLHSHPSKYPAGSEQHQVTTYGFKDANNNFIVRPARTQRNYGPFIQNGDAIRLQHELTKANLHSHAIHAHVSERYWEVSGYGDETVGDAKDDWVVEIVEQLHSGNKSYAATENGPEFYNAVHPLTTTFKLRHKVLGCYLATTGESYPTWGFKQGEVVCRPDTRLPFDRSTLWNIEMHENDDLAVESDYVYPSPRFLVDFFMVQHGMLASNNALVPDVHKHDEIASFWWQWPFALVGLRMCSWGPHLTKYYLLSHPFTTWFSTACLGGFVLLVVRLLLLWQRQQLVVTADQLWKFTICGLVPFVGWLLHYLPFIVMGRVTYVHHYMPALYFAMYVAGFVGPLAYVWLAANLEKKLTKHQLLNTDISESTRAIVSSSSVSTEPLALRLTGQLLYGVVRIYSRKAKYLLDDVTDAILKLKSSFRASQSVILPAESTVLPSMRAVTLQDTVTETDLLYQEPLNFDDIFNTQRSTQPTQLPEESTTFDRSVEVPRRAEVDELDGVQDDLELNLDFDLGDAMDVDRDASVELGRADDEANASQQMNDVSDFELPDFHEPVLEIDENEPATPGHGDPLGPEIQIDLISDKRTRRAPVFENVDVVRTSRKRVIMDEQIEIPGELIREYQANYPAPPVAEERAGDLENVIELAKPRCLTFGAHEMPVIKRRRTDETEQVEPAPENEVSLQLPSFDVGAEDAAFEEVVEPAVPQDLPELDQELESFQTNNVSDSQTVSRATAKVAQELRGLLADKPATTFSELVARDMDSAEPLSRNPKREATRTFFELLVLATGDSVELSQERLFGEIETAPSDETLTTEFEVSKMATTGYLPELAVDVTGYLVAESNSYRYSLPSMPPASSWFERDLTNFTTTMSVYVWRLNSGARV</sequence>
<gene>
    <name evidence="17" type="ORF">OGATHE_000330</name>
</gene>
<dbReference type="SUPFAM" id="SSF82109">
    <property type="entry name" value="MIR domain"/>
    <property type="match status" value="1"/>
</dbReference>
<reference evidence="17" key="1">
    <citation type="journal article" date="2021" name="Open Biol.">
        <title>Shared evolutionary footprints suggest mitochondrial oxidative damage underlies multiple complex I losses in fungi.</title>
        <authorList>
            <person name="Schikora-Tamarit M.A."/>
            <person name="Marcet-Houben M."/>
            <person name="Nosek J."/>
            <person name="Gabaldon T."/>
        </authorList>
    </citation>
    <scope>NUCLEOTIDE SEQUENCE</scope>
    <source>
        <strain evidence="17">NCAIM Y.01608</strain>
    </source>
</reference>
<feature type="transmembrane region" description="Helical" evidence="15">
    <location>
        <begin position="595"/>
        <end position="618"/>
    </location>
</feature>
<evidence type="ECO:0000256" key="3">
    <source>
        <dbReference type="ARBA" id="ARBA00007222"/>
    </source>
</evidence>
<dbReference type="PANTHER" id="PTHR10050:SF52">
    <property type="entry name" value="DOLICHYL-PHOSPHATE-MANNOSE--PROTEIN MANNOSYLTRANSFERASE 6"/>
    <property type="match status" value="1"/>
</dbReference>
<dbReference type="InterPro" id="IPR036390">
    <property type="entry name" value="WH_DNA-bd_sf"/>
</dbReference>
<evidence type="ECO:0000256" key="10">
    <source>
        <dbReference type="ARBA" id="ARBA00022989"/>
    </source>
</evidence>
<evidence type="ECO:0000256" key="6">
    <source>
        <dbReference type="ARBA" id="ARBA00022679"/>
    </source>
</evidence>
<dbReference type="SUPFAM" id="SSF46785">
    <property type="entry name" value="Winged helix' DNA-binding domain"/>
    <property type="match status" value="1"/>
</dbReference>
<dbReference type="InterPro" id="IPR023093">
    <property type="entry name" value="ScpA-like_C"/>
</dbReference>
<name>A0A9P8TGN3_9ASCO</name>
<evidence type="ECO:0000256" key="7">
    <source>
        <dbReference type="ARBA" id="ARBA00022692"/>
    </source>
</evidence>
<evidence type="ECO:0000256" key="14">
    <source>
        <dbReference type="SAM" id="MobiDB-lite"/>
    </source>
</evidence>
<comment type="catalytic activity">
    <reaction evidence="12">
        <text>a di-trans,poly-cis-dolichyl beta-D-mannosyl phosphate + L-threonyl-[protein] = 3-O-(alpha-D-mannosyl)-L-threonyl-[protein] + a di-trans,poly-cis-dolichyl phosphate + H(+)</text>
        <dbReference type="Rhea" id="RHEA:53396"/>
        <dbReference type="Rhea" id="RHEA-COMP:11060"/>
        <dbReference type="Rhea" id="RHEA-COMP:13547"/>
        <dbReference type="Rhea" id="RHEA-COMP:19498"/>
        <dbReference type="Rhea" id="RHEA-COMP:19501"/>
        <dbReference type="ChEBI" id="CHEBI:15378"/>
        <dbReference type="ChEBI" id="CHEBI:30013"/>
        <dbReference type="ChEBI" id="CHEBI:57683"/>
        <dbReference type="ChEBI" id="CHEBI:58211"/>
        <dbReference type="ChEBI" id="CHEBI:137323"/>
        <dbReference type="EC" id="2.4.1.109"/>
    </reaction>
</comment>
<comment type="similarity">
    <text evidence="3">Belongs to the glycosyltransferase 39 family.</text>
</comment>
<keyword evidence="10 15" id="KW-1133">Transmembrane helix</keyword>
<evidence type="ECO:0000259" key="16">
    <source>
        <dbReference type="PROSITE" id="PS50919"/>
    </source>
</evidence>
<keyword evidence="18" id="KW-1185">Reference proteome</keyword>
<evidence type="ECO:0000256" key="4">
    <source>
        <dbReference type="ARBA" id="ARBA00012839"/>
    </source>
</evidence>
<keyword evidence="8" id="KW-0677">Repeat</keyword>